<proteinExistence type="predicted"/>
<evidence type="ECO:0000256" key="1">
    <source>
        <dbReference type="SAM" id="Phobius"/>
    </source>
</evidence>
<feature type="transmembrane region" description="Helical" evidence="1">
    <location>
        <begin position="6"/>
        <end position="27"/>
    </location>
</feature>
<reference evidence="2 3" key="1">
    <citation type="journal article" date="2018" name="Nat. Ecol. Evol.">
        <title>Pezizomycetes genomes reveal the molecular basis of ectomycorrhizal truffle lifestyle.</title>
        <authorList>
            <person name="Murat C."/>
            <person name="Payen T."/>
            <person name="Noel B."/>
            <person name="Kuo A."/>
            <person name="Morin E."/>
            <person name="Chen J."/>
            <person name="Kohler A."/>
            <person name="Krizsan K."/>
            <person name="Balestrini R."/>
            <person name="Da Silva C."/>
            <person name="Montanini B."/>
            <person name="Hainaut M."/>
            <person name="Levati E."/>
            <person name="Barry K.W."/>
            <person name="Belfiori B."/>
            <person name="Cichocki N."/>
            <person name="Clum A."/>
            <person name="Dockter R.B."/>
            <person name="Fauchery L."/>
            <person name="Guy J."/>
            <person name="Iotti M."/>
            <person name="Le Tacon F."/>
            <person name="Lindquist E.A."/>
            <person name="Lipzen A."/>
            <person name="Malagnac F."/>
            <person name="Mello A."/>
            <person name="Molinier V."/>
            <person name="Miyauchi S."/>
            <person name="Poulain J."/>
            <person name="Riccioni C."/>
            <person name="Rubini A."/>
            <person name="Sitrit Y."/>
            <person name="Splivallo R."/>
            <person name="Traeger S."/>
            <person name="Wang M."/>
            <person name="Zifcakova L."/>
            <person name="Wipf D."/>
            <person name="Zambonelli A."/>
            <person name="Paolocci F."/>
            <person name="Nowrousian M."/>
            <person name="Ottonello S."/>
            <person name="Baldrian P."/>
            <person name="Spatafora J.W."/>
            <person name="Henrissat B."/>
            <person name="Nagy L.G."/>
            <person name="Aury J.M."/>
            <person name="Wincker P."/>
            <person name="Grigoriev I.V."/>
            <person name="Bonfante P."/>
            <person name="Martin F.M."/>
        </authorList>
    </citation>
    <scope>NUCLEOTIDE SEQUENCE [LARGE SCALE GENOMIC DNA]</scope>
    <source>
        <strain evidence="2 3">120613-1</strain>
    </source>
</reference>
<accession>A0A3N4K7P3</accession>
<gene>
    <name evidence="2" type="ORF">L873DRAFT_566778</name>
</gene>
<dbReference type="Proteomes" id="UP000276215">
    <property type="component" value="Unassembled WGS sequence"/>
</dbReference>
<keyword evidence="1" id="KW-0812">Transmembrane</keyword>
<keyword evidence="3" id="KW-1185">Reference proteome</keyword>
<evidence type="ECO:0000313" key="3">
    <source>
        <dbReference type="Proteomes" id="UP000276215"/>
    </source>
</evidence>
<dbReference type="AlphaFoldDB" id="A0A3N4K7P3"/>
<protein>
    <submittedName>
        <fullName evidence="2">Uncharacterized protein</fullName>
    </submittedName>
</protein>
<sequence>MGYVLMLVINSSLFLMYYFFCFEWLAWEIEMRDLGRRAGENCTNLCINNFNLSLLFYHLL</sequence>
<keyword evidence="1" id="KW-1133">Transmembrane helix</keyword>
<organism evidence="2 3">
    <name type="scientific">Choiromyces venosus 120613-1</name>
    <dbReference type="NCBI Taxonomy" id="1336337"/>
    <lineage>
        <taxon>Eukaryota</taxon>
        <taxon>Fungi</taxon>
        <taxon>Dikarya</taxon>
        <taxon>Ascomycota</taxon>
        <taxon>Pezizomycotina</taxon>
        <taxon>Pezizomycetes</taxon>
        <taxon>Pezizales</taxon>
        <taxon>Tuberaceae</taxon>
        <taxon>Choiromyces</taxon>
    </lineage>
</organism>
<evidence type="ECO:0000313" key="2">
    <source>
        <dbReference type="EMBL" id="RPB01955.1"/>
    </source>
</evidence>
<keyword evidence="1" id="KW-0472">Membrane</keyword>
<name>A0A3N4K7P3_9PEZI</name>
<dbReference type="EMBL" id="ML120370">
    <property type="protein sequence ID" value="RPB01955.1"/>
    <property type="molecule type" value="Genomic_DNA"/>
</dbReference>